<dbReference type="InterPro" id="IPR005153">
    <property type="entry name" value="MbtH-like_dom"/>
</dbReference>
<dbReference type="Pfam" id="PF03621">
    <property type="entry name" value="MbtH"/>
    <property type="match status" value="1"/>
</dbReference>
<organism evidence="2 3">
    <name type="scientific">Nocardiopsis composta</name>
    <dbReference type="NCBI Taxonomy" id="157465"/>
    <lineage>
        <taxon>Bacteria</taxon>
        <taxon>Bacillati</taxon>
        <taxon>Actinomycetota</taxon>
        <taxon>Actinomycetes</taxon>
        <taxon>Streptosporangiales</taxon>
        <taxon>Nocardiopsidaceae</taxon>
        <taxon>Nocardiopsis</taxon>
    </lineage>
</organism>
<dbReference type="PANTHER" id="PTHR38444:SF1">
    <property type="entry name" value="ENTEROBACTIN BIOSYNTHESIS PROTEIN YBDZ"/>
    <property type="match status" value="1"/>
</dbReference>
<dbReference type="AlphaFoldDB" id="A0A7W8VHJ4"/>
<evidence type="ECO:0000313" key="3">
    <source>
        <dbReference type="Proteomes" id="UP000572635"/>
    </source>
</evidence>
<evidence type="ECO:0000313" key="2">
    <source>
        <dbReference type="EMBL" id="MBB5436283.1"/>
    </source>
</evidence>
<dbReference type="Proteomes" id="UP000572635">
    <property type="component" value="Unassembled WGS sequence"/>
</dbReference>
<keyword evidence="3" id="KW-1185">Reference proteome</keyword>
<dbReference type="Gene3D" id="3.90.820.10">
    <property type="entry name" value="Structural Genomics, Unknown Function 30-nov-00 1gh9 Mol_id"/>
    <property type="match status" value="1"/>
</dbReference>
<name>A0A7W8VHJ4_9ACTN</name>
<dbReference type="EMBL" id="JACHDB010000002">
    <property type="protein sequence ID" value="MBB5436283.1"/>
    <property type="molecule type" value="Genomic_DNA"/>
</dbReference>
<evidence type="ECO:0000259" key="1">
    <source>
        <dbReference type="SMART" id="SM00923"/>
    </source>
</evidence>
<reference evidence="2 3" key="1">
    <citation type="submission" date="2020-08" db="EMBL/GenBank/DDBJ databases">
        <title>Sequencing the genomes of 1000 actinobacteria strains.</title>
        <authorList>
            <person name="Klenk H.-P."/>
        </authorList>
    </citation>
    <scope>NUCLEOTIDE SEQUENCE [LARGE SCALE GENOMIC DNA]</scope>
    <source>
        <strain evidence="2 3">DSM 44551</strain>
    </source>
</reference>
<gene>
    <name evidence="2" type="ORF">HDA36_006431</name>
</gene>
<sequence>MSAFLSDDPDHPCTVVVNEAGDHSLWPQSRDMPPGWRAAGFSGTRAECLAHIEALHAPVPGVSPS</sequence>
<protein>
    <submittedName>
        <fullName evidence="2">MbtH protein</fullName>
    </submittedName>
</protein>
<comment type="caution">
    <text evidence="2">The sequence shown here is derived from an EMBL/GenBank/DDBJ whole genome shotgun (WGS) entry which is preliminary data.</text>
</comment>
<dbReference type="RefSeq" id="WP_184399687.1">
    <property type="nucleotide sequence ID" value="NZ_BAAAJD010000109.1"/>
</dbReference>
<dbReference type="InterPro" id="IPR037407">
    <property type="entry name" value="MLP_fam"/>
</dbReference>
<dbReference type="GO" id="GO:0019290">
    <property type="term" value="P:siderophore biosynthetic process"/>
    <property type="evidence" value="ECO:0007669"/>
    <property type="project" value="TreeGrafter"/>
</dbReference>
<dbReference type="SUPFAM" id="SSF160582">
    <property type="entry name" value="MbtH-like"/>
    <property type="match status" value="1"/>
</dbReference>
<dbReference type="PANTHER" id="PTHR38444">
    <property type="entry name" value="ENTEROBACTIN BIOSYNTHESIS PROTEIN YBDZ"/>
    <property type="match status" value="1"/>
</dbReference>
<dbReference type="SMART" id="SM00923">
    <property type="entry name" value="MbtH"/>
    <property type="match status" value="1"/>
</dbReference>
<accession>A0A7W8VHJ4</accession>
<dbReference type="GO" id="GO:0005829">
    <property type="term" value="C:cytosol"/>
    <property type="evidence" value="ECO:0007669"/>
    <property type="project" value="TreeGrafter"/>
</dbReference>
<feature type="domain" description="MbtH-like" evidence="1">
    <location>
        <begin position="7"/>
        <end position="54"/>
    </location>
</feature>
<proteinExistence type="predicted"/>
<dbReference type="InterPro" id="IPR038020">
    <property type="entry name" value="MbtH-like_sf"/>
</dbReference>